<feature type="region of interest" description="Disordered" evidence="1">
    <location>
        <begin position="51"/>
        <end position="70"/>
    </location>
</feature>
<protein>
    <submittedName>
        <fullName evidence="2">Uncharacterized protein</fullName>
    </submittedName>
</protein>
<reference evidence="2 3" key="1">
    <citation type="submission" date="2017-09" db="EMBL/GenBank/DDBJ databases">
        <title>Genome sequencing of Besnoitia besnoiti strain Bb-Ger1.</title>
        <authorList>
            <person name="Schares G."/>
            <person name="Venepally P."/>
            <person name="Lorenzi H.A."/>
        </authorList>
    </citation>
    <scope>NUCLEOTIDE SEQUENCE [LARGE SCALE GENOMIC DNA]</scope>
    <source>
        <strain evidence="2 3">Bb-Ger1</strain>
    </source>
</reference>
<evidence type="ECO:0000256" key="1">
    <source>
        <dbReference type="SAM" id="MobiDB-lite"/>
    </source>
</evidence>
<evidence type="ECO:0000313" key="3">
    <source>
        <dbReference type="Proteomes" id="UP000224006"/>
    </source>
</evidence>
<keyword evidence="3" id="KW-1185">Reference proteome</keyword>
<dbReference type="GeneID" id="40311150"/>
<feature type="region of interest" description="Disordered" evidence="1">
    <location>
        <begin position="318"/>
        <end position="341"/>
    </location>
</feature>
<dbReference type="EMBL" id="NWUJ01000005">
    <property type="protein sequence ID" value="PFH35335.1"/>
    <property type="molecule type" value="Genomic_DNA"/>
</dbReference>
<gene>
    <name evidence="2" type="ORF">BESB_062220</name>
</gene>
<comment type="caution">
    <text evidence="2">The sequence shown here is derived from an EMBL/GenBank/DDBJ whole genome shotgun (WGS) entry which is preliminary data.</text>
</comment>
<proteinExistence type="predicted"/>
<evidence type="ECO:0000313" key="2">
    <source>
        <dbReference type="EMBL" id="PFH35335.1"/>
    </source>
</evidence>
<feature type="compositionally biased region" description="Polar residues" evidence="1">
    <location>
        <begin position="321"/>
        <end position="341"/>
    </location>
</feature>
<name>A0A2A9MBJ4_BESBE</name>
<feature type="compositionally biased region" description="Polar residues" evidence="1">
    <location>
        <begin position="185"/>
        <end position="198"/>
    </location>
</feature>
<dbReference type="Proteomes" id="UP000224006">
    <property type="component" value="Chromosome V"/>
</dbReference>
<accession>A0A2A9MBJ4</accession>
<dbReference type="AlphaFoldDB" id="A0A2A9MBJ4"/>
<feature type="compositionally biased region" description="Low complexity" evidence="1">
    <location>
        <begin position="56"/>
        <end position="67"/>
    </location>
</feature>
<dbReference type="VEuPathDB" id="ToxoDB:BESB_062220"/>
<sequence>MAAVGASVLRQHAHFVVSLRADDLLVLLTDLRSTSRLVRRVFELAVQGGCRSPERTSANTASTSAATRPDGVPTIAKESIQMLDMLFGNMLQFVQLAENVASNILRRLRDTPSLLQAATTVTALHAALELCEPNRRDQTRATNKQCGGSGEHDIAIEDVAWLEEAHGYTATQGGLRDYLHKMPQTESAQRGVTRTSKAPGNLHKASREGHEDRRRFVGLSYDTVETLCGPLAFYRIPEFRVRLTELALLSATYPQALSDASATSEGALPALVEGHGRFVRDAVGRVSSSSLYSGDSPEGCALLSECRLPVRNEREGIGESASASSLPYVNESTPRVKSRTSSSKLGMAVLRATLESDGSCREWEVREDGAETQGIFHRTLKPCMPSAMRRQQLAVARSTEWLIVMQGTTGSLDPGRSTAETASRVWGEPHETGRRMTLEHRSLDSIVTSLLMLRMVKEDASVSMILEGIAVAESALASVLL</sequence>
<organism evidence="2 3">
    <name type="scientific">Besnoitia besnoiti</name>
    <name type="common">Apicomplexan protozoan</name>
    <dbReference type="NCBI Taxonomy" id="94643"/>
    <lineage>
        <taxon>Eukaryota</taxon>
        <taxon>Sar</taxon>
        <taxon>Alveolata</taxon>
        <taxon>Apicomplexa</taxon>
        <taxon>Conoidasida</taxon>
        <taxon>Coccidia</taxon>
        <taxon>Eucoccidiorida</taxon>
        <taxon>Eimeriorina</taxon>
        <taxon>Sarcocystidae</taxon>
        <taxon>Besnoitia</taxon>
    </lineage>
</organism>
<feature type="region of interest" description="Disordered" evidence="1">
    <location>
        <begin position="185"/>
        <end position="209"/>
    </location>
</feature>
<dbReference type="RefSeq" id="XP_029219344.1">
    <property type="nucleotide sequence ID" value="XM_029364636.1"/>
</dbReference>
<dbReference type="KEGG" id="bbes:BESB_062220"/>